<reference evidence="2 3" key="1">
    <citation type="submission" date="2016-10" db="EMBL/GenBank/DDBJ databases">
        <authorList>
            <person name="de Groot N.N."/>
        </authorList>
    </citation>
    <scope>NUCLEOTIDE SEQUENCE [LARGE SCALE GENOMIC DNA]</scope>
    <source>
        <strain evidence="2 3">DSM 527</strain>
    </source>
</reference>
<organism evidence="2 3">
    <name type="scientific">Chitinophaga filiformis</name>
    <name type="common">Myxococcus filiformis</name>
    <name type="synonym">Flexibacter filiformis</name>
    <dbReference type="NCBI Taxonomy" id="104663"/>
    <lineage>
        <taxon>Bacteria</taxon>
        <taxon>Pseudomonadati</taxon>
        <taxon>Bacteroidota</taxon>
        <taxon>Chitinophagia</taxon>
        <taxon>Chitinophagales</taxon>
        <taxon>Chitinophagaceae</taxon>
        <taxon>Chitinophaga</taxon>
    </lineage>
</organism>
<gene>
    <name evidence="2" type="ORF">SAMN04488121_104276</name>
</gene>
<evidence type="ECO:0000313" key="3">
    <source>
        <dbReference type="Proteomes" id="UP000199045"/>
    </source>
</evidence>
<evidence type="ECO:0008006" key="4">
    <source>
        <dbReference type="Google" id="ProtNLM"/>
    </source>
</evidence>
<dbReference type="AlphaFoldDB" id="A0A1G7U8V7"/>
<dbReference type="Gene3D" id="2.60.120.10">
    <property type="entry name" value="Jelly Rolls"/>
    <property type="match status" value="1"/>
</dbReference>
<dbReference type="SUPFAM" id="SSF51215">
    <property type="entry name" value="Regulatory protein AraC"/>
    <property type="match status" value="1"/>
</dbReference>
<sequence length="129" mass="14889">MCLKQDTRTMIRAYKLYTGEDGHSHFTVGTVTHRDVNEVDSIMFNETAPRSTYDWHPAPTTQYVITLSGTLLFETYLGEQFTLRPGDILIAMDTYGTGHKWELVDDDPWRRVYVTFKEGVDFNFVPDGK</sequence>
<dbReference type="GO" id="GO:0003677">
    <property type="term" value="F:DNA binding"/>
    <property type="evidence" value="ECO:0007669"/>
    <property type="project" value="UniProtKB-KW"/>
</dbReference>
<dbReference type="InterPro" id="IPR037923">
    <property type="entry name" value="HTH-like"/>
</dbReference>
<dbReference type="InterPro" id="IPR014710">
    <property type="entry name" value="RmlC-like_jellyroll"/>
</dbReference>
<keyword evidence="1" id="KW-0238">DNA-binding</keyword>
<name>A0A1G7U8V7_CHIFI</name>
<dbReference type="EMBL" id="FNBN01000004">
    <property type="protein sequence ID" value="SDG44042.1"/>
    <property type="molecule type" value="Genomic_DNA"/>
</dbReference>
<accession>A0A1G7U8V7</accession>
<protein>
    <recommendedName>
        <fullName evidence="4">Cupin domain-containing protein</fullName>
    </recommendedName>
</protein>
<dbReference type="STRING" id="104663.SAMN04488121_104276"/>
<dbReference type="Proteomes" id="UP000199045">
    <property type="component" value="Unassembled WGS sequence"/>
</dbReference>
<evidence type="ECO:0000256" key="1">
    <source>
        <dbReference type="ARBA" id="ARBA00023125"/>
    </source>
</evidence>
<evidence type="ECO:0000313" key="2">
    <source>
        <dbReference type="EMBL" id="SDG44042.1"/>
    </source>
</evidence>
<proteinExistence type="predicted"/>